<dbReference type="Proteomes" id="UP001174936">
    <property type="component" value="Unassembled WGS sequence"/>
</dbReference>
<comment type="caution">
    <text evidence="2">The sequence shown here is derived from an EMBL/GenBank/DDBJ whole genome shotgun (WGS) entry which is preliminary data.</text>
</comment>
<feature type="compositionally biased region" description="Basic and acidic residues" evidence="1">
    <location>
        <begin position="582"/>
        <end position="594"/>
    </location>
</feature>
<name>A0AA40CI24_9PEZI</name>
<feature type="compositionally biased region" description="Polar residues" evidence="1">
    <location>
        <begin position="657"/>
        <end position="670"/>
    </location>
</feature>
<feature type="region of interest" description="Disordered" evidence="1">
    <location>
        <begin position="363"/>
        <end position="404"/>
    </location>
</feature>
<keyword evidence="3" id="KW-1185">Reference proteome</keyword>
<protein>
    <submittedName>
        <fullName evidence="2">Uncharacterized protein</fullName>
    </submittedName>
</protein>
<reference evidence="2" key="1">
    <citation type="submission" date="2023-06" db="EMBL/GenBank/DDBJ databases">
        <title>Genome-scale phylogeny and comparative genomics of the fungal order Sordariales.</title>
        <authorList>
            <consortium name="Lawrence Berkeley National Laboratory"/>
            <person name="Hensen N."/>
            <person name="Bonometti L."/>
            <person name="Westerberg I."/>
            <person name="Brannstrom I.O."/>
            <person name="Guillou S."/>
            <person name="Cros-Aarteil S."/>
            <person name="Calhoun S."/>
            <person name="Haridas S."/>
            <person name="Kuo A."/>
            <person name="Mondo S."/>
            <person name="Pangilinan J."/>
            <person name="Riley R."/>
            <person name="Labutti K."/>
            <person name="Andreopoulos B."/>
            <person name="Lipzen A."/>
            <person name="Chen C."/>
            <person name="Yanf M."/>
            <person name="Daum C."/>
            <person name="Ng V."/>
            <person name="Clum A."/>
            <person name="Steindorff A."/>
            <person name="Ohm R."/>
            <person name="Martin F."/>
            <person name="Silar P."/>
            <person name="Natvig D."/>
            <person name="Lalanne C."/>
            <person name="Gautier V."/>
            <person name="Ament-Velasquez S.L."/>
            <person name="Kruys A."/>
            <person name="Hutchinson M.I."/>
            <person name="Powell A.J."/>
            <person name="Barry K."/>
            <person name="Miller A.N."/>
            <person name="Grigoriev I.V."/>
            <person name="Debuchy R."/>
            <person name="Gladieux P."/>
            <person name="Thoren M.H."/>
            <person name="Johannesson H."/>
        </authorList>
    </citation>
    <scope>NUCLEOTIDE SEQUENCE</scope>
    <source>
        <strain evidence="2">SMH2532-1</strain>
    </source>
</reference>
<evidence type="ECO:0000313" key="2">
    <source>
        <dbReference type="EMBL" id="KAK0639095.1"/>
    </source>
</evidence>
<evidence type="ECO:0000256" key="1">
    <source>
        <dbReference type="SAM" id="MobiDB-lite"/>
    </source>
</evidence>
<sequence length="743" mass="82801">MAPQMPTVESESAAAAAAVDITKMSCEDMRRHLILRHLADEEPRLRNKACQKMVVAGIKKDACVNMVKLKRPRLTVAYFKFYVDILLWNTYITGGKPYPFEFQRGDEKTEGQDWRVVGETCEEYEQYLRDNNIDRSLLTNGYEKEIRMDKALEVLFNKSLIRTSVSGKWSRDLIKGVFPYMQPIENDIGMNQEYLRKFWDMWLGPIDPPVPGLGAFRLPLIPPFHQPINNNKRLRQLTRFATPGVNISITRASKIPGFQMHECSVDFVLCIGLENGTVWNEGIAESFVRFWDGALRWWVEGMESYVSGQSVARHFPQDSFATSHDLFMVHGREQAPGSIDLASCAWGQFLDFNRSLLTPYTESLAESQPRGEGKQPQGKQPQGKKPSCEPKGEMLGNTSLEDNSDRLSAIVKAEGSDPSKMRAIWSKNALAEDKALDELLAKEHEARRVELEAKGLTFETVPLQVNERYRPTTVDETSGLRTDGAVQAQTFEGQWVECLALASRAPVGCVEWRGKLHDGVPQPPPPQKRQVHIIEDDDDEDEEPAPVAESQLGPWTRPHTGPGDPWTVFGEMHKSVHAPKPPSDRWSKTSEMYKSRHAHTGPAQDEASSSKSQGKKLPAMLGNYVLTGKPTRNPVGDFEHPDVALPSTPQGGPVVMPSTSQGGPAVTQNRVPPAPGANAQFAAMLGQVKVPTGSADPHATSNDFDIILDEPEVITDDEYPQDDANDLGGMMNLDIVHPNDWDE</sequence>
<evidence type="ECO:0000313" key="3">
    <source>
        <dbReference type="Proteomes" id="UP001174936"/>
    </source>
</evidence>
<organism evidence="2 3">
    <name type="scientific">Cercophora newfieldiana</name>
    <dbReference type="NCBI Taxonomy" id="92897"/>
    <lineage>
        <taxon>Eukaryota</taxon>
        <taxon>Fungi</taxon>
        <taxon>Dikarya</taxon>
        <taxon>Ascomycota</taxon>
        <taxon>Pezizomycotina</taxon>
        <taxon>Sordariomycetes</taxon>
        <taxon>Sordariomycetidae</taxon>
        <taxon>Sordariales</taxon>
        <taxon>Lasiosphaeriaceae</taxon>
        <taxon>Cercophora</taxon>
    </lineage>
</organism>
<dbReference type="AlphaFoldDB" id="A0AA40CI24"/>
<gene>
    <name evidence="2" type="ORF">B0T16DRAFT_449895</name>
</gene>
<feature type="region of interest" description="Disordered" evidence="1">
    <location>
        <begin position="645"/>
        <end position="675"/>
    </location>
</feature>
<proteinExistence type="predicted"/>
<accession>A0AA40CI24</accession>
<feature type="compositionally biased region" description="Low complexity" evidence="1">
    <location>
        <begin position="368"/>
        <end position="385"/>
    </location>
</feature>
<dbReference type="EMBL" id="JAULSV010000007">
    <property type="protein sequence ID" value="KAK0639095.1"/>
    <property type="molecule type" value="Genomic_DNA"/>
</dbReference>
<feature type="region of interest" description="Disordered" evidence="1">
    <location>
        <begin position="537"/>
        <end position="614"/>
    </location>
</feature>